<comment type="caution">
    <text evidence="1">The sequence shown here is derived from an EMBL/GenBank/DDBJ whole genome shotgun (WGS) entry which is preliminary data.</text>
</comment>
<dbReference type="EMBL" id="MBFU01000004">
    <property type="protein sequence ID" value="PWA03747.1"/>
    <property type="molecule type" value="Genomic_DNA"/>
</dbReference>
<reference evidence="1 2" key="1">
    <citation type="journal article" date="2018" name="MBio">
        <title>Comparative Genomics Reveals the Core Gene Toolbox for the Fungus-Insect Symbiosis.</title>
        <authorList>
            <person name="Wang Y."/>
            <person name="Stata M."/>
            <person name="Wang W."/>
            <person name="Stajich J.E."/>
            <person name="White M.M."/>
            <person name="Moncalvo J.M."/>
        </authorList>
    </citation>
    <scope>NUCLEOTIDE SEQUENCE [LARGE SCALE GENOMIC DNA]</scope>
    <source>
        <strain evidence="1 2">AUS-126-30</strain>
    </source>
</reference>
<sequence length="174" mass="20178">MVPDSQNGFKILLTINNYVPGRNKFKIGCYLSEFRDKSEKFLAIIIGDLAKSISSFDTDDRKQILYLNLKNKEDIKNILNSGYKYRDKNDIILKRFKNRNKRTLELGEIIDVAALRRKGYKNFAAKNVNIIFKSANLENIPIQIETVETAIPLRWKSRFQNAAYETPLGHKSNF</sequence>
<proteinExistence type="predicted"/>
<keyword evidence="2" id="KW-1185">Reference proteome</keyword>
<organism evidence="1 2">
    <name type="scientific">Smittium angustum</name>
    <dbReference type="NCBI Taxonomy" id="133377"/>
    <lineage>
        <taxon>Eukaryota</taxon>
        <taxon>Fungi</taxon>
        <taxon>Fungi incertae sedis</taxon>
        <taxon>Zoopagomycota</taxon>
        <taxon>Kickxellomycotina</taxon>
        <taxon>Harpellomycetes</taxon>
        <taxon>Harpellales</taxon>
        <taxon>Legeriomycetaceae</taxon>
        <taxon>Smittium</taxon>
    </lineage>
</organism>
<dbReference type="AlphaFoldDB" id="A0A2U1JF80"/>
<evidence type="ECO:0000313" key="1">
    <source>
        <dbReference type="EMBL" id="PWA03747.1"/>
    </source>
</evidence>
<dbReference type="Proteomes" id="UP000245591">
    <property type="component" value="Unassembled WGS sequence"/>
</dbReference>
<accession>A0A2U1JF80</accession>
<evidence type="ECO:0000313" key="2">
    <source>
        <dbReference type="Proteomes" id="UP000245591"/>
    </source>
</evidence>
<gene>
    <name evidence="1" type="ORF">BB558_000083</name>
</gene>
<name>A0A2U1JF80_SMIAN</name>
<protein>
    <submittedName>
        <fullName evidence="1">Uncharacterized protein</fullName>
    </submittedName>
</protein>